<comment type="pathway">
    <text evidence="7">Quinol/quinone metabolism; 1,4-dihydroxy-2-naphthoate biosynthesis; 1,4-dihydroxy-2-naphthoate from chorismate: step 2/7.</text>
</comment>
<dbReference type="Pfam" id="PF16582">
    <property type="entry name" value="TPP_enzyme_M_2"/>
    <property type="match status" value="1"/>
</dbReference>
<dbReference type="Gene3D" id="3.40.50.970">
    <property type="match status" value="2"/>
</dbReference>
<evidence type="ECO:0000256" key="3">
    <source>
        <dbReference type="ARBA" id="ARBA00022723"/>
    </source>
</evidence>
<evidence type="ECO:0000256" key="7">
    <source>
        <dbReference type="HAMAP-Rule" id="MF_01659"/>
    </source>
</evidence>
<dbReference type="InterPro" id="IPR029061">
    <property type="entry name" value="THDP-binding"/>
</dbReference>
<dbReference type="InterPro" id="IPR004433">
    <property type="entry name" value="MenaQ_synth_MenD"/>
</dbReference>
<feature type="domain" description="Thiamine pyrophosphate enzyme N-terminal TPP-binding" evidence="9">
    <location>
        <begin position="14"/>
        <end position="125"/>
    </location>
</feature>
<dbReference type="Gene3D" id="3.40.50.1220">
    <property type="entry name" value="TPP-binding domain"/>
    <property type="match status" value="1"/>
</dbReference>
<dbReference type="Pfam" id="PF02776">
    <property type="entry name" value="TPP_enzyme_N"/>
    <property type="match status" value="1"/>
</dbReference>
<evidence type="ECO:0000256" key="4">
    <source>
        <dbReference type="ARBA" id="ARBA00022842"/>
    </source>
</evidence>
<dbReference type="InterPro" id="IPR032264">
    <property type="entry name" value="MenD_middle"/>
</dbReference>
<gene>
    <name evidence="7 11" type="primary">menD</name>
    <name evidence="11" type="ORF">H9895_03065</name>
</gene>
<comment type="cofactor">
    <cofactor evidence="7">
        <name>Mg(2+)</name>
        <dbReference type="ChEBI" id="CHEBI:18420"/>
    </cofactor>
    <cofactor evidence="7">
        <name>Mn(2+)</name>
        <dbReference type="ChEBI" id="CHEBI:29035"/>
    </cofactor>
</comment>
<evidence type="ECO:0000313" key="12">
    <source>
        <dbReference type="Proteomes" id="UP000823937"/>
    </source>
</evidence>
<reference evidence="11" key="2">
    <citation type="submission" date="2021-04" db="EMBL/GenBank/DDBJ databases">
        <authorList>
            <person name="Gilroy R."/>
        </authorList>
    </citation>
    <scope>NUCLEOTIDE SEQUENCE</scope>
    <source>
        <strain evidence="11">CHK169-2315</strain>
    </source>
</reference>
<name>A0A9D1PK97_9BACI</name>
<dbReference type="SUPFAM" id="SSF52467">
    <property type="entry name" value="DHS-like NAD/FAD-binding domain"/>
    <property type="match status" value="1"/>
</dbReference>
<dbReference type="GO" id="GO:0000287">
    <property type="term" value="F:magnesium ion binding"/>
    <property type="evidence" value="ECO:0007669"/>
    <property type="project" value="UniProtKB-UniRule"/>
</dbReference>
<organism evidence="11 12">
    <name type="scientific">Candidatus Pseudogracilibacillus intestinigallinarum</name>
    <dbReference type="NCBI Taxonomy" id="2838742"/>
    <lineage>
        <taxon>Bacteria</taxon>
        <taxon>Bacillati</taxon>
        <taxon>Bacillota</taxon>
        <taxon>Bacilli</taxon>
        <taxon>Bacillales</taxon>
        <taxon>Bacillaceae</taxon>
        <taxon>Pseudogracilibacillus</taxon>
    </lineage>
</organism>
<keyword evidence="5 7" id="KW-0786">Thiamine pyrophosphate</keyword>
<comment type="similarity">
    <text evidence="7">Belongs to the TPP enzyme family. MenD subfamily.</text>
</comment>
<dbReference type="EMBL" id="DXHX01000043">
    <property type="protein sequence ID" value="HIV74043.1"/>
    <property type="molecule type" value="Genomic_DNA"/>
</dbReference>
<dbReference type="SUPFAM" id="SSF52518">
    <property type="entry name" value="Thiamin diphosphate-binding fold (THDP-binding)"/>
    <property type="match status" value="2"/>
</dbReference>
<comment type="function">
    <text evidence="7">Catalyzes the thiamine diphosphate-dependent decarboxylation of 2-oxoglutarate and the subsequent addition of the resulting succinic semialdehyde-thiamine pyrophosphate anion to isochorismate to yield 2-succinyl-5-enolpyruvyl-6-hydroxy-3-cyclohexene-1-carboxylate (SEPHCHC).</text>
</comment>
<dbReference type="PIRSF" id="PIRSF004983">
    <property type="entry name" value="MenD"/>
    <property type="match status" value="1"/>
</dbReference>
<keyword evidence="6 7" id="KW-0464">Manganese</keyword>
<keyword evidence="3 7" id="KW-0479">Metal-binding</keyword>
<dbReference type="GO" id="GO:0070204">
    <property type="term" value="F:2-succinyl-5-enolpyruvyl-6-hydroxy-3-cyclohexene-1-carboxylic-acid synthase activity"/>
    <property type="evidence" value="ECO:0007669"/>
    <property type="project" value="UniProtKB-UniRule"/>
</dbReference>
<evidence type="ECO:0000256" key="6">
    <source>
        <dbReference type="ARBA" id="ARBA00023211"/>
    </source>
</evidence>
<dbReference type="NCBIfam" id="TIGR00173">
    <property type="entry name" value="menD"/>
    <property type="match status" value="1"/>
</dbReference>
<dbReference type="EC" id="2.2.1.9" evidence="7"/>
<dbReference type="InterPro" id="IPR029035">
    <property type="entry name" value="DHS-like_NAD/FAD-binding_dom"/>
</dbReference>
<dbReference type="GO" id="GO:0030976">
    <property type="term" value="F:thiamine pyrophosphate binding"/>
    <property type="evidence" value="ECO:0007669"/>
    <property type="project" value="UniProtKB-UniRule"/>
</dbReference>
<proteinExistence type="inferred from homology"/>
<comment type="catalytic activity">
    <reaction evidence="7">
        <text>isochorismate + 2-oxoglutarate + H(+) = 5-enolpyruvoyl-6-hydroxy-2-succinyl-cyclohex-3-ene-1-carboxylate + CO2</text>
        <dbReference type="Rhea" id="RHEA:25593"/>
        <dbReference type="ChEBI" id="CHEBI:15378"/>
        <dbReference type="ChEBI" id="CHEBI:16526"/>
        <dbReference type="ChEBI" id="CHEBI:16810"/>
        <dbReference type="ChEBI" id="CHEBI:29780"/>
        <dbReference type="ChEBI" id="CHEBI:58818"/>
        <dbReference type="EC" id="2.2.1.9"/>
    </reaction>
</comment>
<comment type="subunit">
    <text evidence="7">Homodimer.</text>
</comment>
<evidence type="ECO:0000259" key="9">
    <source>
        <dbReference type="Pfam" id="PF02776"/>
    </source>
</evidence>
<evidence type="ECO:0000313" key="11">
    <source>
        <dbReference type="EMBL" id="HIV74043.1"/>
    </source>
</evidence>
<dbReference type="GO" id="GO:0030145">
    <property type="term" value="F:manganese ion binding"/>
    <property type="evidence" value="ECO:0007669"/>
    <property type="project" value="UniProtKB-UniRule"/>
</dbReference>
<dbReference type="InterPro" id="IPR012001">
    <property type="entry name" value="Thiamin_PyroP_enz_TPP-bd_dom"/>
</dbReference>
<dbReference type="HAMAP" id="MF_01659">
    <property type="entry name" value="MenD"/>
    <property type="match status" value="1"/>
</dbReference>
<comment type="cofactor">
    <cofactor evidence="7">
        <name>thiamine diphosphate</name>
        <dbReference type="ChEBI" id="CHEBI:58937"/>
    </cofactor>
    <text evidence="7">Binds 1 thiamine pyrophosphate per subunit.</text>
</comment>
<comment type="pathway">
    <text evidence="7">Quinol/quinone metabolism; menaquinone biosynthesis.</text>
</comment>
<accession>A0A9D1PK97</accession>
<dbReference type="GO" id="GO:0009234">
    <property type="term" value="P:menaquinone biosynthetic process"/>
    <property type="evidence" value="ECO:0007669"/>
    <property type="project" value="UniProtKB-UniRule"/>
</dbReference>
<evidence type="ECO:0000256" key="2">
    <source>
        <dbReference type="ARBA" id="ARBA00022679"/>
    </source>
</evidence>
<feature type="domain" description="Menaquinone biosynthesis protein MenD middle" evidence="10">
    <location>
        <begin position="219"/>
        <end position="399"/>
    </location>
</feature>
<comment type="caution">
    <text evidence="11">The sequence shown here is derived from an EMBL/GenBank/DDBJ whole genome shotgun (WGS) entry which is preliminary data.</text>
</comment>
<evidence type="ECO:0000256" key="1">
    <source>
        <dbReference type="ARBA" id="ARBA00022428"/>
    </source>
</evidence>
<protein>
    <recommendedName>
        <fullName evidence="7">2-succinyl-5-enolpyruvyl-6-hydroxy-3-cyclohexene-1-carboxylate synthase</fullName>
        <shortName evidence="7">SEPHCHC synthase</shortName>
        <ecNumber evidence="7">2.2.1.9</ecNumber>
    </recommendedName>
    <alternativeName>
        <fullName evidence="7">Menaquinone biosynthesis protein MenD</fullName>
    </alternativeName>
</protein>
<keyword evidence="4 7" id="KW-0460">Magnesium</keyword>
<evidence type="ECO:0000256" key="5">
    <source>
        <dbReference type="ARBA" id="ARBA00023052"/>
    </source>
</evidence>
<dbReference type="PANTHER" id="PTHR42916:SF1">
    <property type="entry name" value="PROTEIN PHYLLO, CHLOROPLASTIC"/>
    <property type="match status" value="1"/>
</dbReference>
<dbReference type="AlphaFoldDB" id="A0A9D1PK97"/>
<dbReference type="InterPro" id="IPR011766">
    <property type="entry name" value="TPP_enzyme_TPP-bd"/>
</dbReference>
<keyword evidence="2 7" id="KW-0808">Transferase</keyword>
<dbReference type="CDD" id="cd07037">
    <property type="entry name" value="TPP_PYR_MenD"/>
    <property type="match status" value="1"/>
</dbReference>
<evidence type="ECO:0000259" key="10">
    <source>
        <dbReference type="Pfam" id="PF16582"/>
    </source>
</evidence>
<sequence length="577" mass="65454">MNHTENVTRYVGNFVDELFRSGLTHAVISPGSRSTPLAMMLCEHKKIKEYVVIDERSAAFFALGIAKKTKKPVAIVCTSGTAAANYMPAIVEARYARVPLIVLTADRPHELRHIGASQTINQVGMYGDFVKIFEEMALPEGSDMMLDYVRQRAGRAYRIAEGPVAGPVHLNFPFREPLVPDFSLDNIWGKRKERFNVLHTGKKRLEPTQLIQLAKVMQEKERGLIVCGPQFDMTLADAVIALSEQLNIPILADPLSQLRAGAHEKDTVITTYDAVLRTEKIRAEFQPDYMIRFGAMPISKNFMFYSTEHRRVPQFVVEEGEEVREPTNDDTQYIIANSVRFCEDMMHYIEAKEDRTWLHKWQVTEQIAKDFLQAEDKTLTEGITARTLATCVPNNSILFTANSMPVRDIDTFFFQTDKNIIVQANRGVSGIDGTIATALGMAAVTKKRVTLFIGDLSFYHDLNSLWMAKHYNIDITIVVINNNGGGIFSFLPQSKEEKHFETLFGTPLHIDFSYAVNMYEGIYSIVEDVDAFIQQYEQSLQMNGLSVIEVQTDRAENVAWHRDIWGKIVQKVEQYVQ</sequence>
<reference evidence="11" key="1">
    <citation type="journal article" date="2021" name="PeerJ">
        <title>Extensive microbial diversity within the chicken gut microbiome revealed by metagenomics and culture.</title>
        <authorList>
            <person name="Gilroy R."/>
            <person name="Ravi A."/>
            <person name="Getino M."/>
            <person name="Pursley I."/>
            <person name="Horton D.L."/>
            <person name="Alikhan N.F."/>
            <person name="Baker D."/>
            <person name="Gharbi K."/>
            <person name="Hall N."/>
            <person name="Watson M."/>
            <person name="Adriaenssens E.M."/>
            <person name="Foster-Nyarko E."/>
            <person name="Jarju S."/>
            <person name="Secka A."/>
            <person name="Antonio M."/>
            <person name="Oren A."/>
            <person name="Chaudhuri R.R."/>
            <person name="La Ragione R."/>
            <person name="Hildebrand F."/>
            <person name="Pallen M.J."/>
        </authorList>
    </citation>
    <scope>NUCLEOTIDE SEQUENCE</scope>
    <source>
        <strain evidence="11">CHK169-2315</strain>
    </source>
</reference>
<dbReference type="Pfam" id="PF02775">
    <property type="entry name" value="TPP_enzyme_C"/>
    <property type="match status" value="1"/>
</dbReference>
<evidence type="ECO:0000259" key="8">
    <source>
        <dbReference type="Pfam" id="PF02775"/>
    </source>
</evidence>
<keyword evidence="1 7" id="KW-0474">Menaquinone biosynthesis</keyword>
<dbReference type="PANTHER" id="PTHR42916">
    <property type="entry name" value="2-SUCCINYL-5-ENOLPYRUVYL-6-HYDROXY-3-CYCLOHEXENE-1-CARBOXYLATE SYNTHASE"/>
    <property type="match status" value="1"/>
</dbReference>
<dbReference type="CDD" id="cd02009">
    <property type="entry name" value="TPP_SHCHC_synthase"/>
    <property type="match status" value="1"/>
</dbReference>
<feature type="domain" description="Thiamine pyrophosphate enzyme TPP-binding" evidence="8">
    <location>
        <begin position="427"/>
        <end position="550"/>
    </location>
</feature>
<dbReference type="Proteomes" id="UP000823937">
    <property type="component" value="Unassembled WGS sequence"/>
</dbReference>